<feature type="non-terminal residue" evidence="1">
    <location>
        <position position="1"/>
    </location>
</feature>
<dbReference type="EMBL" id="BARS01043065">
    <property type="protein sequence ID" value="GAG35629.1"/>
    <property type="molecule type" value="Genomic_DNA"/>
</dbReference>
<dbReference type="AlphaFoldDB" id="X0WXF4"/>
<name>X0WXF4_9ZZZZ</name>
<reference evidence="1" key="1">
    <citation type="journal article" date="2014" name="Front. Microbiol.">
        <title>High frequency of phylogenetically diverse reductive dehalogenase-homologous genes in deep subseafloor sedimentary metagenomes.</title>
        <authorList>
            <person name="Kawai M."/>
            <person name="Futagami T."/>
            <person name="Toyoda A."/>
            <person name="Takaki Y."/>
            <person name="Nishi S."/>
            <person name="Hori S."/>
            <person name="Arai W."/>
            <person name="Tsubouchi T."/>
            <person name="Morono Y."/>
            <person name="Uchiyama I."/>
            <person name="Ito T."/>
            <person name="Fujiyama A."/>
            <person name="Inagaki F."/>
            <person name="Takami H."/>
        </authorList>
    </citation>
    <scope>NUCLEOTIDE SEQUENCE</scope>
    <source>
        <strain evidence="1">Expedition CK06-06</strain>
    </source>
</reference>
<feature type="non-terminal residue" evidence="1">
    <location>
        <position position="251"/>
    </location>
</feature>
<accession>X0WXF4</accession>
<gene>
    <name evidence="1" type="ORF">S01H1_65254</name>
</gene>
<comment type="caution">
    <text evidence="1">The sequence shown here is derived from an EMBL/GenBank/DDBJ whole genome shotgun (WGS) entry which is preliminary data.</text>
</comment>
<evidence type="ECO:0000313" key="1">
    <source>
        <dbReference type="EMBL" id="GAG35629.1"/>
    </source>
</evidence>
<protein>
    <submittedName>
        <fullName evidence="1">Uncharacterized protein</fullName>
    </submittedName>
</protein>
<proteinExistence type="predicted"/>
<sequence>VSVTAGSGIVGVQGSEILALQILDVGVGLLGKITFGNDGVDQSIRLGQQTSALDGGTPDDLSIATKKYVDDNAFTDTALASYEAAGAISLTAAAASNISFEVDDTGQIDLLAGASSFSISESAGLDITVADGTQIQLNVDSTGQMDFIAGDAEISISESSGVRVAQDTSEIEVSSMSGVSLRDNVQIDIDASGDTAGTVLLTSGATADIAITAGGVVDINKPSFQEPPIFPSYTVAGVPSASTYDNGVIIV</sequence>
<organism evidence="1">
    <name type="scientific">marine sediment metagenome</name>
    <dbReference type="NCBI Taxonomy" id="412755"/>
    <lineage>
        <taxon>unclassified sequences</taxon>
        <taxon>metagenomes</taxon>
        <taxon>ecological metagenomes</taxon>
    </lineage>
</organism>